<keyword evidence="3" id="KW-1185">Reference proteome</keyword>
<organism evidence="2 3">
    <name type="scientific">Papaver atlanticum</name>
    <dbReference type="NCBI Taxonomy" id="357466"/>
    <lineage>
        <taxon>Eukaryota</taxon>
        <taxon>Viridiplantae</taxon>
        <taxon>Streptophyta</taxon>
        <taxon>Embryophyta</taxon>
        <taxon>Tracheophyta</taxon>
        <taxon>Spermatophyta</taxon>
        <taxon>Magnoliopsida</taxon>
        <taxon>Ranunculales</taxon>
        <taxon>Papaveraceae</taxon>
        <taxon>Papaveroideae</taxon>
        <taxon>Papaver</taxon>
    </lineage>
</organism>
<proteinExistence type="predicted"/>
<feature type="compositionally biased region" description="Polar residues" evidence="1">
    <location>
        <begin position="27"/>
        <end position="41"/>
    </location>
</feature>
<evidence type="ECO:0000313" key="3">
    <source>
        <dbReference type="Proteomes" id="UP001202328"/>
    </source>
</evidence>
<accession>A0AAD4TAB6</accession>
<dbReference type="EMBL" id="JAJJMB010003726">
    <property type="protein sequence ID" value="KAI3945725.1"/>
    <property type="molecule type" value="Genomic_DNA"/>
</dbReference>
<dbReference type="Proteomes" id="UP001202328">
    <property type="component" value="Unassembled WGS sequence"/>
</dbReference>
<feature type="region of interest" description="Disordered" evidence="1">
    <location>
        <begin position="1"/>
        <end position="44"/>
    </location>
</feature>
<sequence>MWHPRDENRLKILGISEGYAEEEDLNNESSPPAKDTTSTAQDEGLLKTLKTKVAGLTQHMDGIASEVVDLKESVDKQVNTGKATLFLLETL</sequence>
<comment type="caution">
    <text evidence="2">The sequence shown here is derived from an EMBL/GenBank/DDBJ whole genome shotgun (WGS) entry which is preliminary data.</text>
</comment>
<feature type="compositionally biased region" description="Basic and acidic residues" evidence="1">
    <location>
        <begin position="1"/>
        <end position="10"/>
    </location>
</feature>
<gene>
    <name evidence="2" type="ORF">MKW98_022999</name>
</gene>
<protein>
    <submittedName>
        <fullName evidence="2">Uncharacterized protein</fullName>
    </submittedName>
</protein>
<reference evidence="2" key="1">
    <citation type="submission" date="2022-04" db="EMBL/GenBank/DDBJ databases">
        <title>A functionally conserved STORR gene fusion in Papaver species that diverged 16.8 million years ago.</title>
        <authorList>
            <person name="Catania T."/>
        </authorList>
    </citation>
    <scope>NUCLEOTIDE SEQUENCE</scope>
    <source>
        <strain evidence="2">S-188037</strain>
    </source>
</reference>
<evidence type="ECO:0000313" key="2">
    <source>
        <dbReference type="EMBL" id="KAI3945725.1"/>
    </source>
</evidence>
<name>A0AAD4TAB6_9MAGN</name>
<dbReference type="AlphaFoldDB" id="A0AAD4TAB6"/>
<evidence type="ECO:0000256" key="1">
    <source>
        <dbReference type="SAM" id="MobiDB-lite"/>
    </source>
</evidence>
<feature type="non-terminal residue" evidence="2">
    <location>
        <position position="91"/>
    </location>
</feature>